<dbReference type="RefSeq" id="WP_268752276.1">
    <property type="nucleotide sequence ID" value="NZ_JAPRFQ010000002.1"/>
</dbReference>
<dbReference type="GO" id="GO:0005737">
    <property type="term" value="C:cytoplasm"/>
    <property type="evidence" value="ECO:0007669"/>
    <property type="project" value="TreeGrafter"/>
</dbReference>
<dbReference type="PANTHER" id="PTHR13710:SF84">
    <property type="entry name" value="ATP-DEPENDENT DNA HELICASE RECS-RELATED"/>
    <property type="match status" value="1"/>
</dbReference>
<dbReference type="GO" id="GO:0016787">
    <property type="term" value="F:hydrolase activity"/>
    <property type="evidence" value="ECO:0007669"/>
    <property type="project" value="UniProtKB-KW"/>
</dbReference>
<name>A0A9X3FN84_9LACT</name>
<reference evidence="7" key="1">
    <citation type="submission" date="2022-12" db="EMBL/GenBank/DDBJ databases">
        <title>Description and comparative metabolic analysis of Aerococcus sp. nov., isolated from the feces of a pig.</title>
        <authorList>
            <person name="Chang Y.-H."/>
        </authorList>
    </citation>
    <scope>NUCLEOTIDE SEQUENCE</scope>
    <source>
        <strain evidence="7">YH-aer222</strain>
    </source>
</reference>
<evidence type="ECO:0000259" key="6">
    <source>
        <dbReference type="PROSITE" id="PS51194"/>
    </source>
</evidence>
<dbReference type="SMART" id="SM00487">
    <property type="entry name" value="DEXDc"/>
    <property type="match status" value="1"/>
</dbReference>
<dbReference type="InterPro" id="IPR011545">
    <property type="entry name" value="DEAD/DEAH_box_helicase_dom"/>
</dbReference>
<dbReference type="PROSITE" id="PS51192">
    <property type="entry name" value="HELICASE_ATP_BIND_1"/>
    <property type="match status" value="1"/>
</dbReference>
<dbReference type="GO" id="GO:0043590">
    <property type="term" value="C:bacterial nucleoid"/>
    <property type="evidence" value="ECO:0007669"/>
    <property type="project" value="TreeGrafter"/>
</dbReference>
<evidence type="ECO:0000313" key="8">
    <source>
        <dbReference type="Proteomes" id="UP001146670"/>
    </source>
</evidence>
<dbReference type="AlphaFoldDB" id="A0A9X3FN84"/>
<dbReference type="SMART" id="SM00490">
    <property type="entry name" value="HELICc"/>
    <property type="match status" value="1"/>
</dbReference>
<sequence length="493" mass="56582">MIKWEEQLRTMTGFQNFKPGQEDALNKLSAGENTLAILATSGGKSLIYQLFQYQEPGLTVIVSPLIALMQDQVRQSQALGIQKVASLNSQQDTRERAWLLNRLGDLQFLFLSPETLLQDKILRRLKEVPIRLLVVDEAHCISQWGFDFRPEYADLLKARKHLGLPLTLALSATADQEIIADIQQLLFTEDENLAFVASDTNRPNIFYGRDYVESKDKLSYLVAALENLPKPGIVYVHHKEELEKLLGQLRQQTSLNLESYHGDRSDADRQLIQGQFLAGQVDVILATSAFGMGINQDNVRFVIHYHFPQSLEELIQEDGRAGRDGKQALALWLVDSQEISRLNHLQQIQTRSYQENQQLLDALFQLKQTRTQQAIDTMLAKLPENQAALLTFYHRHYSNYQAALTHLTYNYQRKQEKLGQVVSLLESDDCFRLQLLKSSQNQVKEYGQVPCCSNCQKNYKDQDWYQTYLNMGRQNSKAKSSYDWQKHLQALLG</sequence>
<organism evidence="7 8">
    <name type="scientific">Aerococcus kribbianus</name>
    <dbReference type="NCBI Taxonomy" id="2999064"/>
    <lineage>
        <taxon>Bacteria</taxon>
        <taxon>Bacillati</taxon>
        <taxon>Bacillota</taxon>
        <taxon>Bacilli</taxon>
        <taxon>Lactobacillales</taxon>
        <taxon>Aerococcaceae</taxon>
        <taxon>Aerococcus</taxon>
    </lineage>
</organism>
<dbReference type="EMBL" id="JAPRFR010000002">
    <property type="protein sequence ID" value="MCZ0725945.1"/>
    <property type="molecule type" value="Genomic_DNA"/>
</dbReference>
<dbReference type="PANTHER" id="PTHR13710">
    <property type="entry name" value="DNA HELICASE RECQ FAMILY MEMBER"/>
    <property type="match status" value="1"/>
</dbReference>
<evidence type="ECO:0000256" key="4">
    <source>
        <dbReference type="ARBA" id="ARBA00022840"/>
    </source>
</evidence>
<dbReference type="CDD" id="cd17920">
    <property type="entry name" value="DEXHc_RecQ"/>
    <property type="match status" value="1"/>
</dbReference>
<dbReference type="Pfam" id="PF00271">
    <property type="entry name" value="Helicase_C"/>
    <property type="match status" value="1"/>
</dbReference>
<dbReference type="InterPro" id="IPR027417">
    <property type="entry name" value="P-loop_NTPase"/>
</dbReference>
<protein>
    <submittedName>
        <fullName evidence="7">RecQ family ATP-dependent DNA helicase</fullName>
        <ecNumber evidence="7">3.6.4.12</ecNumber>
    </submittedName>
</protein>
<keyword evidence="4" id="KW-0067">ATP-binding</keyword>
<comment type="caution">
    <text evidence="7">The sequence shown here is derived from an EMBL/GenBank/DDBJ whole genome shotgun (WGS) entry which is preliminary data.</text>
</comment>
<evidence type="ECO:0000256" key="2">
    <source>
        <dbReference type="ARBA" id="ARBA00022801"/>
    </source>
</evidence>
<accession>A0A9X3FN84</accession>
<proteinExistence type="predicted"/>
<feature type="domain" description="Helicase C-terminal" evidence="6">
    <location>
        <begin position="220"/>
        <end position="364"/>
    </location>
</feature>
<dbReference type="NCBIfam" id="TIGR00614">
    <property type="entry name" value="recQ_fam"/>
    <property type="match status" value="1"/>
</dbReference>
<evidence type="ECO:0000313" key="7">
    <source>
        <dbReference type="EMBL" id="MCZ0725945.1"/>
    </source>
</evidence>
<keyword evidence="3 7" id="KW-0347">Helicase</keyword>
<dbReference type="EC" id="3.6.4.12" evidence="7"/>
<dbReference type="GO" id="GO:0006281">
    <property type="term" value="P:DNA repair"/>
    <property type="evidence" value="ECO:0007669"/>
    <property type="project" value="TreeGrafter"/>
</dbReference>
<keyword evidence="1" id="KW-0547">Nucleotide-binding</keyword>
<keyword evidence="2 7" id="KW-0378">Hydrolase</keyword>
<evidence type="ECO:0000259" key="5">
    <source>
        <dbReference type="PROSITE" id="PS51192"/>
    </source>
</evidence>
<feature type="domain" description="Helicase ATP-binding" evidence="5">
    <location>
        <begin position="25"/>
        <end position="192"/>
    </location>
</feature>
<dbReference type="InterPro" id="IPR014001">
    <property type="entry name" value="Helicase_ATP-bd"/>
</dbReference>
<dbReference type="InterPro" id="IPR004589">
    <property type="entry name" value="DNA_helicase_ATP-dep_RecQ"/>
</dbReference>
<dbReference type="GO" id="GO:0006310">
    <property type="term" value="P:DNA recombination"/>
    <property type="evidence" value="ECO:0007669"/>
    <property type="project" value="InterPro"/>
</dbReference>
<dbReference type="Pfam" id="PF00270">
    <property type="entry name" value="DEAD"/>
    <property type="match status" value="1"/>
</dbReference>
<gene>
    <name evidence="7" type="ORF">OW157_05095</name>
</gene>
<dbReference type="PROSITE" id="PS51194">
    <property type="entry name" value="HELICASE_CTER"/>
    <property type="match status" value="1"/>
</dbReference>
<dbReference type="GO" id="GO:0005524">
    <property type="term" value="F:ATP binding"/>
    <property type="evidence" value="ECO:0007669"/>
    <property type="project" value="UniProtKB-KW"/>
</dbReference>
<dbReference type="InterPro" id="IPR001650">
    <property type="entry name" value="Helicase_C-like"/>
</dbReference>
<dbReference type="GO" id="GO:0043138">
    <property type="term" value="F:3'-5' DNA helicase activity"/>
    <property type="evidence" value="ECO:0007669"/>
    <property type="project" value="TreeGrafter"/>
</dbReference>
<evidence type="ECO:0000256" key="1">
    <source>
        <dbReference type="ARBA" id="ARBA00022741"/>
    </source>
</evidence>
<dbReference type="Gene3D" id="3.40.50.300">
    <property type="entry name" value="P-loop containing nucleotide triphosphate hydrolases"/>
    <property type="match status" value="2"/>
</dbReference>
<dbReference type="GO" id="GO:0003676">
    <property type="term" value="F:nucleic acid binding"/>
    <property type="evidence" value="ECO:0007669"/>
    <property type="project" value="InterPro"/>
</dbReference>
<dbReference type="SUPFAM" id="SSF52540">
    <property type="entry name" value="P-loop containing nucleoside triphosphate hydrolases"/>
    <property type="match status" value="1"/>
</dbReference>
<evidence type="ECO:0000256" key="3">
    <source>
        <dbReference type="ARBA" id="ARBA00022806"/>
    </source>
</evidence>
<keyword evidence="8" id="KW-1185">Reference proteome</keyword>
<dbReference type="GO" id="GO:0030894">
    <property type="term" value="C:replisome"/>
    <property type="evidence" value="ECO:0007669"/>
    <property type="project" value="TreeGrafter"/>
</dbReference>
<dbReference type="GO" id="GO:0009378">
    <property type="term" value="F:four-way junction helicase activity"/>
    <property type="evidence" value="ECO:0007669"/>
    <property type="project" value="TreeGrafter"/>
</dbReference>
<dbReference type="Proteomes" id="UP001146670">
    <property type="component" value="Unassembled WGS sequence"/>
</dbReference>